<evidence type="ECO:0000313" key="1">
    <source>
        <dbReference type="EMBL" id="GAA4340792.1"/>
    </source>
</evidence>
<organism evidence="1 2">
    <name type="scientific">Streptomyces venetus</name>
    <dbReference type="NCBI Taxonomy" id="1701086"/>
    <lineage>
        <taxon>Bacteria</taxon>
        <taxon>Bacillati</taxon>
        <taxon>Actinomycetota</taxon>
        <taxon>Actinomycetes</taxon>
        <taxon>Kitasatosporales</taxon>
        <taxon>Streptomycetaceae</taxon>
        <taxon>Streptomyces</taxon>
    </lineage>
</organism>
<dbReference type="RefSeq" id="WP_345666346.1">
    <property type="nucleotide sequence ID" value="NZ_BAABET010000021.1"/>
</dbReference>
<evidence type="ECO:0000313" key="2">
    <source>
        <dbReference type="Proteomes" id="UP001501115"/>
    </source>
</evidence>
<name>A0ABP8HL57_9ACTN</name>
<protein>
    <recommendedName>
        <fullName evidence="3">HK97 gp10 family phage protein</fullName>
    </recommendedName>
</protein>
<evidence type="ECO:0008006" key="3">
    <source>
        <dbReference type="Google" id="ProtNLM"/>
    </source>
</evidence>
<gene>
    <name evidence="1" type="ORF">GCM10023086_76580</name>
</gene>
<comment type="caution">
    <text evidence="1">The sequence shown here is derived from an EMBL/GenBank/DDBJ whole genome shotgun (WGS) entry which is preliminary data.</text>
</comment>
<reference evidence="2" key="1">
    <citation type="journal article" date="2019" name="Int. J. Syst. Evol. Microbiol.">
        <title>The Global Catalogue of Microorganisms (GCM) 10K type strain sequencing project: providing services to taxonomists for standard genome sequencing and annotation.</title>
        <authorList>
            <consortium name="The Broad Institute Genomics Platform"/>
            <consortium name="The Broad Institute Genome Sequencing Center for Infectious Disease"/>
            <person name="Wu L."/>
            <person name="Ma J."/>
        </authorList>
    </citation>
    <scope>NUCLEOTIDE SEQUENCE [LARGE SCALE GENOMIC DNA]</scope>
    <source>
        <strain evidence="2">JCM 31290</strain>
    </source>
</reference>
<accession>A0ABP8HL57</accession>
<keyword evidence="2" id="KW-1185">Reference proteome</keyword>
<dbReference type="Proteomes" id="UP001501115">
    <property type="component" value="Unassembled WGS sequence"/>
</dbReference>
<proteinExistence type="predicted"/>
<dbReference type="EMBL" id="BAABET010000021">
    <property type="protein sequence ID" value="GAA4340792.1"/>
    <property type="molecule type" value="Genomic_DNA"/>
</dbReference>
<sequence>MSKESRALKKQQRQEIKKLPFRERVAAARRMAEGLGPELPDAPVTRERFRVDVQENIDTAGFHTTSLEKYRYTVTDTVTGRIQTTGYQFSQRMAQSEGNVYVTKILSGKRAIK</sequence>